<evidence type="ECO:0000313" key="1">
    <source>
        <dbReference type="EnsemblPlants" id="MELO3C032343.2.1"/>
    </source>
</evidence>
<accession>A0A9I9EDN3</accession>
<dbReference type="Gramene" id="MELO3C032343.2.1">
    <property type="protein sequence ID" value="MELO3C032343.2.1"/>
    <property type="gene ID" value="MELO3C032343.2"/>
</dbReference>
<name>A0A9I9EDN3_CUCME</name>
<dbReference type="EnsemblPlants" id="MELO3C032343.2.1">
    <property type="protein sequence ID" value="MELO3C032343.2.1"/>
    <property type="gene ID" value="MELO3C032343.2"/>
</dbReference>
<dbReference type="AlphaFoldDB" id="A0A9I9EDN3"/>
<organism evidence="1">
    <name type="scientific">Cucumis melo</name>
    <name type="common">Muskmelon</name>
    <dbReference type="NCBI Taxonomy" id="3656"/>
    <lineage>
        <taxon>Eukaryota</taxon>
        <taxon>Viridiplantae</taxon>
        <taxon>Streptophyta</taxon>
        <taxon>Embryophyta</taxon>
        <taxon>Tracheophyta</taxon>
        <taxon>Spermatophyta</taxon>
        <taxon>Magnoliopsida</taxon>
        <taxon>eudicotyledons</taxon>
        <taxon>Gunneridae</taxon>
        <taxon>Pentapetalae</taxon>
        <taxon>rosids</taxon>
        <taxon>fabids</taxon>
        <taxon>Cucurbitales</taxon>
        <taxon>Cucurbitaceae</taxon>
        <taxon>Benincaseae</taxon>
        <taxon>Cucumis</taxon>
    </lineage>
</organism>
<proteinExistence type="predicted"/>
<protein>
    <submittedName>
        <fullName evidence="1">Uncharacterized protein</fullName>
    </submittedName>
</protein>
<sequence>MRRENNLSRRTTKTSARIRQEKGEEVVAIFVALPPLFRRRPSPPSLAVVPRRRLPL</sequence>
<reference evidence="1" key="1">
    <citation type="submission" date="2023-03" db="UniProtKB">
        <authorList>
            <consortium name="EnsemblPlants"/>
        </authorList>
    </citation>
    <scope>IDENTIFICATION</scope>
</reference>